<dbReference type="EMBL" id="CP093846">
    <property type="protein sequence ID" value="UNS95734.1"/>
    <property type="molecule type" value="Genomic_DNA"/>
</dbReference>
<dbReference type="InterPro" id="IPR043143">
    <property type="entry name" value="Mal/L-sulf/L-lact_DH-like_NADP"/>
</dbReference>
<dbReference type="Proteomes" id="UP001202244">
    <property type="component" value="Chromosome"/>
</dbReference>
<evidence type="ECO:0000256" key="3">
    <source>
        <dbReference type="SAM" id="MobiDB-lite"/>
    </source>
</evidence>
<evidence type="ECO:0000256" key="1">
    <source>
        <dbReference type="ARBA" id="ARBA00006056"/>
    </source>
</evidence>
<sequence>MSTVIPPPATRAGGQVRVAPNDLLDFTAGVFRARGVPAVRARTAAEALVHGDLTGITSHGLVNLTRLYLPLFDDGRCDPAAEPRTVTDAGASVLLDAGRALGLWAAAEAVDLAAERARLHGVGLVSVRDATHLGCAGAHALRAARAGLICLLVSNCGRQRITRPPGARAAMLGTNPLAFAAPAGDQPPFVLDMSTTAVPTGRIRGAARAGRAIPPGWLVDDQGRPVTDPGALDRGEAFLTWLGGAPETGAYKGYGLGLLVEVLGALLPGAGLGPAPEAWAGGGGPTGRDDDIGFAALVVAPGRLRARDEFDRQADGLFRALTGAPALSEDRPVRYPGWHEARRAAEHARTGVPLPGALYAELRATADALGLPVPQPVDPADPMNPTDSTDSMNPTDSTEEPR</sequence>
<organism evidence="4 5">
    <name type="scientific">Streptomyces tubbatahanensis</name>
    <dbReference type="NCBI Taxonomy" id="2923272"/>
    <lineage>
        <taxon>Bacteria</taxon>
        <taxon>Bacillati</taxon>
        <taxon>Actinomycetota</taxon>
        <taxon>Actinomycetes</taxon>
        <taxon>Kitasatosporales</taxon>
        <taxon>Streptomycetaceae</taxon>
        <taxon>Streptomyces</taxon>
    </lineage>
</organism>
<feature type="region of interest" description="Disordered" evidence="3">
    <location>
        <begin position="370"/>
        <end position="402"/>
    </location>
</feature>
<dbReference type="InterPro" id="IPR043144">
    <property type="entry name" value="Mal/L-sulf/L-lact_DH-like_ah"/>
</dbReference>
<dbReference type="Gene3D" id="1.10.1530.10">
    <property type="match status" value="1"/>
</dbReference>
<feature type="compositionally biased region" description="Polar residues" evidence="3">
    <location>
        <begin position="385"/>
        <end position="396"/>
    </location>
</feature>
<evidence type="ECO:0000256" key="2">
    <source>
        <dbReference type="ARBA" id="ARBA00023002"/>
    </source>
</evidence>
<dbReference type="PANTHER" id="PTHR11091:SF0">
    <property type="entry name" value="MALATE DEHYDROGENASE"/>
    <property type="match status" value="1"/>
</dbReference>
<gene>
    <name evidence="4" type="ORF">MMF93_03935</name>
</gene>
<name>A0ABY3XMX1_9ACTN</name>
<reference evidence="4 5" key="1">
    <citation type="journal article" date="2023" name="Microbiol. Spectr.">
        <title>Synergy between Genome Mining, Metabolomics, and Bioinformatics Uncovers Antibacterial Chlorinated Carbazole Alkaloids and Their Biosynthetic Gene Cluster from Streptomyces tubbatahanensis sp. nov., a Novel Actinomycete Isolated from Sulu Sea, Philippines.</title>
        <authorList>
            <person name="Tenebro C.P."/>
            <person name="Trono D.J.V.L."/>
            <person name="Balida L.A.P."/>
            <person name="Bayog L.K.A."/>
            <person name="Bruna J.R."/>
            <person name="Sabido E.M."/>
            <person name="Caspe D.P.C."/>
            <person name="de Los Santos E.L.C."/>
            <person name="Saludes J.P."/>
            <person name="Dalisay D.S."/>
        </authorList>
    </citation>
    <scope>NUCLEOTIDE SEQUENCE [LARGE SCALE GENOMIC DNA]</scope>
    <source>
        <strain evidence="4 5">DSD3025</strain>
    </source>
</reference>
<accession>A0ABY3XMX1</accession>
<evidence type="ECO:0000313" key="4">
    <source>
        <dbReference type="EMBL" id="UNS95734.1"/>
    </source>
</evidence>
<evidence type="ECO:0000313" key="5">
    <source>
        <dbReference type="Proteomes" id="UP001202244"/>
    </source>
</evidence>
<dbReference type="Gene3D" id="3.30.1370.60">
    <property type="entry name" value="Hypothetical oxidoreductase yiak, domain 2"/>
    <property type="match status" value="1"/>
</dbReference>
<comment type="similarity">
    <text evidence="1">Belongs to the LDH2/MDH2 oxidoreductase family.</text>
</comment>
<dbReference type="SUPFAM" id="SSF89733">
    <property type="entry name" value="L-sulfolactate dehydrogenase-like"/>
    <property type="match status" value="1"/>
</dbReference>
<proteinExistence type="inferred from homology"/>
<dbReference type="PANTHER" id="PTHR11091">
    <property type="entry name" value="OXIDOREDUCTASE-RELATED"/>
    <property type="match status" value="1"/>
</dbReference>
<protein>
    <submittedName>
        <fullName evidence="4">Ldh family oxidoreductase</fullName>
    </submittedName>
</protein>
<dbReference type="RefSeq" id="WP_242749570.1">
    <property type="nucleotide sequence ID" value="NZ_CP093846.1"/>
</dbReference>
<dbReference type="InterPro" id="IPR003767">
    <property type="entry name" value="Malate/L-lactate_DH-like"/>
</dbReference>
<dbReference type="InterPro" id="IPR036111">
    <property type="entry name" value="Mal/L-sulfo/L-lacto_DH-like_sf"/>
</dbReference>
<dbReference type="Pfam" id="PF02615">
    <property type="entry name" value="Ldh_2"/>
    <property type="match status" value="1"/>
</dbReference>
<keyword evidence="5" id="KW-1185">Reference proteome</keyword>
<keyword evidence="2" id="KW-0560">Oxidoreductase</keyword>